<dbReference type="GeneID" id="80888013"/>
<feature type="transmembrane region" description="Helical" evidence="8">
    <location>
        <begin position="962"/>
        <end position="990"/>
    </location>
</feature>
<dbReference type="PROSITE" id="PS00211">
    <property type="entry name" value="ABC_TRANSPORTER_1"/>
    <property type="match status" value="1"/>
</dbReference>
<keyword evidence="4" id="KW-0547">Nucleotide-binding</keyword>
<evidence type="ECO:0000256" key="2">
    <source>
        <dbReference type="ARBA" id="ARBA00022448"/>
    </source>
</evidence>
<feature type="transmembrane region" description="Helical" evidence="8">
    <location>
        <begin position="873"/>
        <end position="897"/>
    </location>
</feature>
<dbReference type="GO" id="GO:0016887">
    <property type="term" value="F:ATP hydrolysis activity"/>
    <property type="evidence" value="ECO:0007669"/>
    <property type="project" value="InterPro"/>
</dbReference>
<dbReference type="InterPro" id="IPR003593">
    <property type="entry name" value="AAA+_ATPase"/>
</dbReference>
<feature type="transmembrane region" description="Helical" evidence="8">
    <location>
        <begin position="156"/>
        <end position="173"/>
    </location>
</feature>
<dbReference type="SUPFAM" id="SSF52540">
    <property type="entry name" value="P-loop containing nucleoside triphosphate hydrolases"/>
    <property type="match status" value="1"/>
</dbReference>
<evidence type="ECO:0000256" key="8">
    <source>
        <dbReference type="SAM" id="Phobius"/>
    </source>
</evidence>
<dbReference type="RefSeq" id="XP_056055741.1">
    <property type="nucleotide sequence ID" value="XM_056198830.1"/>
</dbReference>
<dbReference type="InterPro" id="IPR027417">
    <property type="entry name" value="P-loop_NTPase"/>
</dbReference>
<dbReference type="CDD" id="cd18596">
    <property type="entry name" value="ABC_6TM_VMR1_D1_like"/>
    <property type="match status" value="1"/>
</dbReference>
<dbReference type="Pfam" id="PF00664">
    <property type="entry name" value="ABC_membrane"/>
    <property type="match status" value="2"/>
</dbReference>
<dbReference type="EMBL" id="JAJHUN010000007">
    <property type="protein sequence ID" value="KAJ4155617.1"/>
    <property type="molecule type" value="Genomic_DNA"/>
</dbReference>
<dbReference type="KEGG" id="amus:LMH87_000854"/>
<feature type="transmembrane region" description="Helical" evidence="8">
    <location>
        <begin position="256"/>
        <end position="280"/>
    </location>
</feature>
<feature type="transmembrane region" description="Helical" evidence="8">
    <location>
        <begin position="124"/>
        <end position="144"/>
    </location>
</feature>
<dbReference type="InterPro" id="IPR017871">
    <property type="entry name" value="ABC_transporter-like_CS"/>
</dbReference>
<name>A0A9W8UMY4_AKAMU</name>
<evidence type="ECO:0000259" key="9">
    <source>
        <dbReference type="PROSITE" id="PS50893"/>
    </source>
</evidence>
<evidence type="ECO:0000256" key="6">
    <source>
        <dbReference type="ARBA" id="ARBA00022989"/>
    </source>
</evidence>
<keyword evidence="7 8" id="KW-0472">Membrane</keyword>
<reference evidence="11" key="1">
    <citation type="journal article" date="2023" name="Access Microbiol">
        <title>De-novo genome assembly for Akanthomyces muscarius, a biocontrol agent of insect agricultural pests.</title>
        <authorList>
            <person name="Erdos Z."/>
            <person name="Studholme D.J."/>
            <person name="Raymond B."/>
            <person name="Sharma M."/>
        </authorList>
    </citation>
    <scope>NUCLEOTIDE SEQUENCE</scope>
    <source>
        <strain evidence="11">Ve6</strain>
    </source>
</reference>
<feature type="domain" description="ABC transmembrane type-1" evidence="10">
    <location>
        <begin position="838"/>
        <end position="1119"/>
    </location>
</feature>
<dbReference type="InterPro" id="IPR036640">
    <property type="entry name" value="ABC1_TM_sf"/>
</dbReference>
<proteinExistence type="predicted"/>
<dbReference type="Gene3D" id="1.20.1560.10">
    <property type="entry name" value="ABC transporter type 1, transmembrane domain"/>
    <property type="match status" value="2"/>
</dbReference>
<evidence type="ECO:0000256" key="4">
    <source>
        <dbReference type="ARBA" id="ARBA00022741"/>
    </source>
</evidence>
<gene>
    <name evidence="11" type="ORF">LMH87_000854</name>
</gene>
<evidence type="ECO:0000259" key="10">
    <source>
        <dbReference type="PROSITE" id="PS50929"/>
    </source>
</evidence>
<sequence>MENELAHENVEFDYQRVPPWLAVVIKAAQQGRIQTYLVILSCFGTSFQFLMGQTKHKIQKTNSRVPYELLNNVLRVASCVSLYLTPLALEKFSSTVVALAYISILGIAKMQSNSANASHLLQQTVLLSMTTLALMFATHFLPLLVIGSTAQPSTRALASTVLLFLSIFVTSITPRDWIVPVGASEATKKGPSQEETASWLDYWCTFGRLTPLIARGWDGQITSKDLASLPWDYQPSVLLQRIRQLRHKHHSTARTLFAFLWFDLSIAAVSASMFFVTELIKPLGMYYLLDYLGNPADAVFQPYIWLFVIMVGKLFGTIVQQQLAFHSGRASLKLQIALTGLKDAKRSSTGLLTNLMSTDIKTIMQGRILIMVIFGGPVGGIIGLVSLYKIIGWPCLVGLAITLLGTPITAWISNYASDAEEKAKDSQDTRVSLSTEYFRSIKIVKYFGWEDVVAEQMEKSRDEEQSHLWNVALFSTASTDVAYMIPSLALVVVFALYAGVQGNPMTASVAFITIDLMEIVRDNTTVVSVVGRMVPKLRLSMKRIDRYIAAASPKHTFPEGRLIVKNATFQRTASADFRLRDISVDFVHAGLNVVVGPSGSGKTSLLLSILGETVLEDGKVTKPRDVAFASQSPWLQARSLRDNILFTSTYNATKYRQVIKACCLDVDLEELTGGDETNIGENGQLLSGGQRARVSLARALLSDAPLLLLDDIFSALDSTTAISLWNNVFCSSLLKGRTIVLVTQLPWIAAEGDCVVTMENGRATTEKRTVTRSPNSVTGAANREAAKHLAQTETSMEKTGSAPEDECDEEVATLQARHPGRFQWMEYIGYFGNLFTIALTMSTLVIFILTGMATDLWLTSWVDIEDTQSNPHTAYHLGIYIFLSLFTTFSEGITNLAFMRGSWVSARKLHSLFVHAVLNTSIGWLEKTSIGGIMGRLSSDLDSLDQNTSEPLREFLDEAFKAIMMLGAITGILPLIAAPAIVLSMVGALVGEVYSRAIKMVKNIASSTQAPVISRLSETIDGMAVIRARSDNVQFAFDETIFGLLHNSARAAAAQRDCDQWLKFRMSLLSALINVVAGILALRASGHISAGLVGFSLAQASSLSNGLLRLVFKLNELNLSMQSFQRVKEYCHLPPEEEPGSRKTGTLSLTSPLMLASETPLSAAQAVVNLP</sequence>
<dbReference type="Proteomes" id="UP001144673">
    <property type="component" value="Chromosome 6"/>
</dbReference>
<dbReference type="Pfam" id="PF00005">
    <property type="entry name" value="ABC_tran"/>
    <property type="match status" value="1"/>
</dbReference>
<organism evidence="11 12">
    <name type="scientific">Akanthomyces muscarius</name>
    <name type="common">Entomopathogenic fungus</name>
    <name type="synonym">Lecanicillium muscarium</name>
    <dbReference type="NCBI Taxonomy" id="2231603"/>
    <lineage>
        <taxon>Eukaryota</taxon>
        <taxon>Fungi</taxon>
        <taxon>Dikarya</taxon>
        <taxon>Ascomycota</taxon>
        <taxon>Pezizomycotina</taxon>
        <taxon>Sordariomycetes</taxon>
        <taxon>Hypocreomycetidae</taxon>
        <taxon>Hypocreales</taxon>
        <taxon>Cordycipitaceae</taxon>
        <taxon>Akanthomyces</taxon>
    </lineage>
</organism>
<dbReference type="PROSITE" id="PS50929">
    <property type="entry name" value="ABC_TM1F"/>
    <property type="match status" value="2"/>
</dbReference>
<dbReference type="InterPro" id="IPR011527">
    <property type="entry name" value="ABC1_TM_dom"/>
</dbReference>
<evidence type="ECO:0008006" key="13">
    <source>
        <dbReference type="Google" id="ProtNLM"/>
    </source>
</evidence>
<feature type="transmembrane region" description="Helical" evidence="8">
    <location>
        <begin position="827"/>
        <end position="853"/>
    </location>
</feature>
<evidence type="ECO:0000256" key="5">
    <source>
        <dbReference type="ARBA" id="ARBA00022840"/>
    </source>
</evidence>
<evidence type="ECO:0000313" key="11">
    <source>
        <dbReference type="EMBL" id="KAJ4155617.1"/>
    </source>
</evidence>
<keyword evidence="3 8" id="KW-0812">Transmembrane</keyword>
<protein>
    <recommendedName>
        <fullName evidence="13">ABC transporter</fullName>
    </recommendedName>
</protein>
<feature type="domain" description="ABC transporter" evidence="9">
    <location>
        <begin position="564"/>
        <end position="785"/>
    </location>
</feature>
<dbReference type="SUPFAM" id="SSF90123">
    <property type="entry name" value="ABC transporter transmembrane region"/>
    <property type="match status" value="2"/>
</dbReference>
<dbReference type="GO" id="GO:0005524">
    <property type="term" value="F:ATP binding"/>
    <property type="evidence" value="ECO:0007669"/>
    <property type="project" value="UniProtKB-KW"/>
</dbReference>
<evidence type="ECO:0000256" key="7">
    <source>
        <dbReference type="ARBA" id="ARBA00023136"/>
    </source>
</evidence>
<dbReference type="Gene3D" id="3.40.50.300">
    <property type="entry name" value="P-loop containing nucleotide triphosphate hydrolases"/>
    <property type="match status" value="1"/>
</dbReference>
<dbReference type="InterPro" id="IPR050173">
    <property type="entry name" value="ABC_transporter_C-like"/>
</dbReference>
<keyword evidence="5" id="KW-0067">ATP-binding</keyword>
<keyword evidence="6 8" id="KW-1133">Transmembrane helix</keyword>
<feature type="domain" description="ABC transmembrane type-1" evidence="10">
    <location>
        <begin position="266"/>
        <end position="536"/>
    </location>
</feature>
<dbReference type="SMART" id="SM00382">
    <property type="entry name" value="AAA"/>
    <property type="match status" value="1"/>
</dbReference>
<evidence type="ECO:0000256" key="3">
    <source>
        <dbReference type="ARBA" id="ARBA00022692"/>
    </source>
</evidence>
<dbReference type="PROSITE" id="PS50893">
    <property type="entry name" value="ABC_TRANSPORTER_2"/>
    <property type="match status" value="1"/>
</dbReference>
<keyword evidence="12" id="KW-1185">Reference proteome</keyword>
<evidence type="ECO:0000256" key="1">
    <source>
        <dbReference type="ARBA" id="ARBA00004370"/>
    </source>
</evidence>
<evidence type="ECO:0000313" key="12">
    <source>
        <dbReference type="Proteomes" id="UP001144673"/>
    </source>
</evidence>
<feature type="transmembrane region" description="Helical" evidence="8">
    <location>
        <begin position="300"/>
        <end position="319"/>
    </location>
</feature>
<feature type="transmembrane region" description="Helical" evidence="8">
    <location>
        <begin position="368"/>
        <end position="391"/>
    </location>
</feature>
<keyword evidence="2" id="KW-0813">Transport</keyword>
<dbReference type="PANTHER" id="PTHR24223:SF356">
    <property type="entry name" value="ATP-BINDING CASSETTE TRANSPORTER ABC4"/>
    <property type="match status" value="1"/>
</dbReference>
<comment type="subcellular location">
    <subcellularLocation>
        <location evidence="1">Membrane</location>
    </subcellularLocation>
</comment>
<dbReference type="GO" id="GO:0016020">
    <property type="term" value="C:membrane"/>
    <property type="evidence" value="ECO:0007669"/>
    <property type="project" value="UniProtKB-SubCell"/>
</dbReference>
<dbReference type="GO" id="GO:0140359">
    <property type="term" value="F:ABC-type transporter activity"/>
    <property type="evidence" value="ECO:0007669"/>
    <property type="project" value="InterPro"/>
</dbReference>
<accession>A0A9W8UMY4</accession>
<dbReference type="InterPro" id="IPR003439">
    <property type="entry name" value="ABC_transporter-like_ATP-bd"/>
</dbReference>
<dbReference type="CDD" id="cd18604">
    <property type="entry name" value="ABC_6TM_VMR1_D2_like"/>
    <property type="match status" value="1"/>
</dbReference>
<comment type="caution">
    <text evidence="11">The sequence shown here is derived from an EMBL/GenBank/DDBJ whole genome shotgun (WGS) entry which is preliminary data.</text>
</comment>
<feature type="transmembrane region" description="Helical" evidence="8">
    <location>
        <begin position="33"/>
        <end position="51"/>
    </location>
</feature>
<dbReference type="PANTHER" id="PTHR24223">
    <property type="entry name" value="ATP-BINDING CASSETTE SUB-FAMILY C"/>
    <property type="match status" value="1"/>
</dbReference>
<dbReference type="AlphaFoldDB" id="A0A9W8UMY4"/>